<proteinExistence type="predicted"/>
<reference evidence="1 2" key="1">
    <citation type="submission" date="2016-10" db="EMBL/GenBank/DDBJ databases">
        <authorList>
            <person name="de Groot N.N."/>
        </authorList>
    </citation>
    <scope>NUCLEOTIDE SEQUENCE [LARGE SCALE GENOMIC DNA]</scope>
    <source>
        <strain evidence="1 2">BS3655</strain>
    </source>
</reference>
<gene>
    <name evidence="1" type="ORF">SAMN04490185_2870</name>
</gene>
<evidence type="ECO:0000313" key="2">
    <source>
        <dbReference type="Proteomes" id="UP000183114"/>
    </source>
</evidence>
<dbReference type="AlphaFoldDB" id="A0A1H4YDC4"/>
<organism evidence="1 2">
    <name type="scientific">Pseudomonas frederiksbergensis</name>
    <dbReference type="NCBI Taxonomy" id="104087"/>
    <lineage>
        <taxon>Bacteria</taxon>
        <taxon>Pseudomonadati</taxon>
        <taxon>Pseudomonadota</taxon>
        <taxon>Gammaproteobacteria</taxon>
        <taxon>Pseudomonadales</taxon>
        <taxon>Pseudomonadaceae</taxon>
        <taxon>Pseudomonas</taxon>
    </lineage>
</organism>
<name>A0A1H4YDC4_9PSED</name>
<dbReference type="Proteomes" id="UP000183114">
    <property type="component" value="Unassembled WGS sequence"/>
</dbReference>
<evidence type="ECO:0000313" key="1">
    <source>
        <dbReference type="EMBL" id="SED15014.1"/>
    </source>
</evidence>
<protein>
    <submittedName>
        <fullName evidence="1">Uncharacterized protein</fullName>
    </submittedName>
</protein>
<sequence>MASIEDFRIKSHDLLLELDAATMGMMTLVTSKCVSGPDWDFASRRQHDAYKSWDAFMNAPTAKIQVADSEDDSLAG</sequence>
<accession>A0A1H4YDC4</accession>
<dbReference type="EMBL" id="FNTF01000002">
    <property type="protein sequence ID" value="SED15014.1"/>
    <property type="molecule type" value="Genomic_DNA"/>
</dbReference>